<dbReference type="PANTHER" id="PTHR35528">
    <property type="entry name" value="BLL1675 PROTEIN"/>
    <property type="match status" value="1"/>
</dbReference>
<comment type="caution">
    <text evidence="2">The sequence shown here is derived from an EMBL/GenBank/DDBJ whole genome shotgun (WGS) entry which is preliminary data.</text>
</comment>
<evidence type="ECO:0000313" key="3">
    <source>
        <dbReference type="Proteomes" id="UP000321287"/>
    </source>
</evidence>
<protein>
    <recommendedName>
        <fullName evidence="1">DDE domain-containing protein</fullName>
    </recommendedName>
</protein>
<sequence length="96" mass="10813">MLKFYGAARRRLGLAIRHLSLQGLNNRAENSHLPLRKRERIMQKFRSPGGCQRFVSVFSAIRNLFVPSASITTAVSRHIHRIKAFAQWGSATAPSP</sequence>
<dbReference type="EMBL" id="BJVS01000005">
    <property type="protein sequence ID" value="GEL53828.1"/>
    <property type="molecule type" value="Genomic_DNA"/>
</dbReference>
<dbReference type="AlphaFoldDB" id="A0AAN4R3W2"/>
<organism evidence="2 3">
    <name type="scientific">Asaia bogorensis NBRC 16594</name>
    <dbReference type="NCBI Taxonomy" id="1231624"/>
    <lineage>
        <taxon>Bacteria</taxon>
        <taxon>Pseudomonadati</taxon>
        <taxon>Pseudomonadota</taxon>
        <taxon>Alphaproteobacteria</taxon>
        <taxon>Acetobacterales</taxon>
        <taxon>Acetobacteraceae</taxon>
        <taxon>Asaia</taxon>
    </lineage>
</organism>
<dbReference type="PANTHER" id="PTHR35528:SF3">
    <property type="entry name" value="BLL1675 PROTEIN"/>
    <property type="match status" value="1"/>
</dbReference>
<accession>A0AAN4R3W2</accession>
<dbReference type="InterPro" id="IPR032874">
    <property type="entry name" value="DDE_dom"/>
</dbReference>
<dbReference type="InterPro" id="IPR052183">
    <property type="entry name" value="IS_Transposase"/>
</dbReference>
<dbReference type="KEGG" id="abg:Asbog_01397"/>
<feature type="domain" description="DDE" evidence="1">
    <location>
        <begin position="12"/>
        <end position="65"/>
    </location>
</feature>
<reference evidence="2 3" key="1">
    <citation type="submission" date="2019-07" db="EMBL/GenBank/DDBJ databases">
        <title>Whole genome shotgun sequence of Asaia bogorensis NBRC 16594.</title>
        <authorList>
            <person name="Hosoyama A."/>
            <person name="Uohara A."/>
            <person name="Ohji S."/>
            <person name="Ichikawa N."/>
        </authorList>
    </citation>
    <scope>NUCLEOTIDE SEQUENCE [LARGE SCALE GENOMIC DNA]</scope>
    <source>
        <strain evidence="2 3">NBRC 16594</strain>
    </source>
</reference>
<dbReference type="Pfam" id="PF13610">
    <property type="entry name" value="DDE_Tnp_IS240"/>
    <property type="match status" value="1"/>
</dbReference>
<name>A0AAN4R3W2_9PROT</name>
<keyword evidence="3" id="KW-1185">Reference proteome</keyword>
<gene>
    <name evidence="2" type="ORF">ABO01nite_18350</name>
</gene>
<dbReference type="Proteomes" id="UP000321287">
    <property type="component" value="Unassembled WGS sequence"/>
</dbReference>
<evidence type="ECO:0000313" key="2">
    <source>
        <dbReference type="EMBL" id="GEL53828.1"/>
    </source>
</evidence>
<evidence type="ECO:0000259" key="1">
    <source>
        <dbReference type="Pfam" id="PF13610"/>
    </source>
</evidence>
<proteinExistence type="predicted"/>